<keyword evidence="2" id="KW-1133">Transmembrane helix</keyword>
<dbReference type="EMBL" id="QGKR01000144">
    <property type="protein sequence ID" value="PWR11037.1"/>
    <property type="molecule type" value="Genomic_DNA"/>
</dbReference>
<feature type="compositionally biased region" description="Pro residues" evidence="1">
    <location>
        <begin position="15"/>
        <end position="30"/>
    </location>
</feature>
<evidence type="ECO:0000256" key="2">
    <source>
        <dbReference type="SAM" id="Phobius"/>
    </source>
</evidence>
<keyword evidence="5" id="KW-1185">Reference proteome</keyword>
<evidence type="ECO:0000313" key="5">
    <source>
        <dbReference type="Proteomes" id="UP000245410"/>
    </source>
</evidence>
<gene>
    <name evidence="4" type="ORF">DKT68_07110</name>
</gene>
<feature type="transmembrane region" description="Helical" evidence="2">
    <location>
        <begin position="51"/>
        <end position="73"/>
    </location>
</feature>
<evidence type="ECO:0000259" key="3">
    <source>
        <dbReference type="Pfam" id="PF14230"/>
    </source>
</evidence>
<evidence type="ECO:0000313" key="4">
    <source>
        <dbReference type="EMBL" id="PWR11037.1"/>
    </source>
</evidence>
<evidence type="ECO:0000256" key="1">
    <source>
        <dbReference type="SAM" id="MobiDB-lite"/>
    </source>
</evidence>
<proteinExistence type="predicted"/>
<accession>A0A317D8X9</accession>
<feature type="region of interest" description="Disordered" evidence="1">
    <location>
        <begin position="1"/>
        <end position="42"/>
    </location>
</feature>
<keyword evidence="2" id="KW-0472">Membrane</keyword>
<name>A0A317D8X9_9ACTN</name>
<comment type="caution">
    <text evidence="4">The sequence shown here is derived from an EMBL/GenBank/DDBJ whole genome shotgun (WGS) entry which is preliminary data.</text>
</comment>
<sequence>MTKPYGGFGADDNGAPPPAPRWAPAPPPQWGPASTVPGAGAERRRRISPKLVAGVAGPVVALVALVAVLGLVWPGFLNRKVFDTAALQQGVLTVLRDDYQLDANNVACPTGQSVTVDNRFSCSAQVAGVSKTISVTVKSSDGRFEVGRPQ</sequence>
<dbReference type="InterPro" id="IPR025637">
    <property type="entry name" value="DUF4333"/>
</dbReference>
<protein>
    <recommendedName>
        <fullName evidence="3">DUF4333 domain-containing protein</fullName>
    </recommendedName>
</protein>
<dbReference type="AlphaFoldDB" id="A0A317D8X9"/>
<dbReference type="Proteomes" id="UP000245410">
    <property type="component" value="Unassembled WGS sequence"/>
</dbReference>
<feature type="domain" description="DUF4333" evidence="3">
    <location>
        <begin position="66"/>
        <end position="142"/>
    </location>
</feature>
<keyword evidence="2" id="KW-0812">Transmembrane</keyword>
<reference evidence="4 5" key="1">
    <citation type="submission" date="2018-05" db="EMBL/GenBank/DDBJ databases">
        <title>Micromonospora atacamensis sp. nov., a novel actinobacteria isolated from high altitude Atacama Desert soil.</title>
        <authorList>
            <person name="Carro L."/>
            <person name="Golinska P."/>
            <person name="Klenk H.-P."/>
            <person name="Goodfellow M."/>
        </authorList>
    </citation>
    <scope>NUCLEOTIDE SEQUENCE [LARGE SCALE GENOMIC DNA]</scope>
    <source>
        <strain evidence="4 5">5R2A7</strain>
    </source>
</reference>
<dbReference type="Pfam" id="PF14230">
    <property type="entry name" value="DUF4333"/>
    <property type="match status" value="1"/>
</dbReference>
<dbReference type="OrthoDB" id="3405072at2"/>
<organism evidence="4 5">
    <name type="scientific">Micromonospora acroterricola</name>
    <dbReference type="NCBI Taxonomy" id="2202421"/>
    <lineage>
        <taxon>Bacteria</taxon>
        <taxon>Bacillati</taxon>
        <taxon>Actinomycetota</taxon>
        <taxon>Actinomycetes</taxon>
        <taxon>Micromonosporales</taxon>
        <taxon>Micromonosporaceae</taxon>
        <taxon>Micromonospora</taxon>
    </lineage>
</organism>
<dbReference type="RefSeq" id="WP_109816618.1">
    <property type="nucleotide sequence ID" value="NZ_QGKR01000144.1"/>
</dbReference>